<dbReference type="Proteomes" id="UP000216498">
    <property type="component" value="Unassembled WGS sequence"/>
</dbReference>
<reference evidence="1 2" key="1">
    <citation type="submission" date="2017-08" db="EMBL/GenBank/DDBJ databases">
        <title>Virgibacillus indicus sp. nov. and Virgibacillus profoundi sp. nov, two moderately halophilic bacteria isolated from marine sediment by using the Microfluidic Streak Plate.</title>
        <authorList>
            <person name="Xu B."/>
            <person name="Hu B."/>
            <person name="Wang J."/>
            <person name="Zhu Y."/>
            <person name="Huang L."/>
            <person name="Du W."/>
            <person name="Huang Y."/>
        </authorList>
    </citation>
    <scope>NUCLEOTIDE SEQUENCE [LARGE SCALE GENOMIC DNA]</scope>
    <source>
        <strain evidence="1 2">IO3-P2-C2</strain>
    </source>
</reference>
<evidence type="ECO:0000313" key="2">
    <source>
        <dbReference type="Proteomes" id="UP000216498"/>
    </source>
</evidence>
<protein>
    <recommendedName>
        <fullName evidence="3">DUF2599 domain-containing protein</fullName>
    </recommendedName>
</protein>
<evidence type="ECO:0000313" key="1">
    <source>
        <dbReference type="EMBL" id="OZU89101.1"/>
    </source>
</evidence>
<accession>A0A265NBA8</accession>
<evidence type="ECO:0008006" key="3">
    <source>
        <dbReference type="Google" id="ProtNLM"/>
    </source>
</evidence>
<dbReference type="EMBL" id="NPMS01000003">
    <property type="protein sequence ID" value="OZU89101.1"/>
    <property type="molecule type" value="Genomic_DNA"/>
</dbReference>
<dbReference type="Pfam" id="PF10783">
    <property type="entry name" value="DUF2599"/>
    <property type="match status" value="1"/>
</dbReference>
<keyword evidence="2" id="KW-1185">Reference proteome</keyword>
<dbReference type="OrthoDB" id="3035260at2"/>
<gene>
    <name evidence="1" type="ORF">CIL03_08805</name>
</gene>
<name>A0A265NBA8_9BACI</name>
<organism evidence="1 2">
    <name type="scientific">Virgibacillus indicus</name>
    <dbReference type="NCBI Taxonomy" id="2024554"/>
    <lineage>
        <taxon>Bacteria</taxon>
        <taxon>Bacillati</taxon>
        <taxon>Bacillota</taxon>
        <taxon>Bacilli</taxon>
        <taxon>Bacillales</taxon>
        <taxon>Bacillaceae</taxon>
        <taxon>Virgibacillus</taxon>
    </lineage>
</organism>
<comment type="caution">
    <text evidence="1">The sequence shown here is derived from an EMBL/GenBank/DDBJ whole genome shotgun (WGS) entry which is preliminary data.</text>
</comment>
<sequence length="62" mass="7155">MLLSVCFPLFVGRTPYWKNQSGLYDQYSCHYGYAATKNPWNIEPWRPDVSTLATIIAKCNPK</sequence>
<proteinExistence type="predicted"/>
<dbReference type="AlphaFoldDB" id="A0A265NBA8"/>
<dbReference type="InterPro" id="IPR019719">
    <property type="entry name" value="DUF2599"/>
</dbReference>